<dbReference type="EMBL" id="FNZK01000008">
    <property type="protein sequence ID" value="SEJ48245.1"/>
    <property type="molecule type" value="Genomic_DNA"/>
</dbReference>
<feature type="signal peptide" evidence="1">
    <location>
        <begin position="1"/>
        <end position="22"/>
    </location>
</feature>
<evidence type="ECO:0000313" key="3">
    <source>
        <dbReference type="Proteomes" id="UP000199662"/>
    </source>
</evidence>
<feature type="chain" id="PRO_5011714492" evidence="1">
    <location>
        <begin position="23"/>
        <end position="157"/>
    </location>
</feature>
<evidence type="ECO:0000313" key="2">
    <source>
        <dbReference type="EMBL" id="SEJ48245.1"/>
    </source>
</evidence>
<evidence type="ECO:0000256" key="1">
    <source>
        <dbReference type="SAM" id="SignalP"/>
    </source>
</evidence>
<dbReference type="AlphaFoldDB" id="A0A1H6ZHC3"/>
<organism evidence="2 3">
    <name type="scientific">Propionispira arboris</name>
    <dbReference type="NCBI Taxonomy" id="84035"/>
    <lineage>
        <taxon>Bacteria</taxon>
        <taxon>Bacillati</taxon>
        <taxon>Bacillota</taxon>
        <taxon>Negativicutes</taxon>
        <taxon>Selenomonadales</taxon>
        <taxon>Selenomonadaceae</taxon>
        <taxon>Propionispira</taxon>
    </lineage>
</organism>
<keyword evidence="3" id="KW-1185">Reference proteome</keyword>
<keyword evidence="1" id="KW-0732">Signal</keyword>
<dbReference type="Proteomes" id="UP000199662">
    <property type="component" value="Unassembled WGS sequence"/>
</dbReference>
<reference evidence="2 3" key="1">
    <citation type="submission" date="2016-10" db="EMBL/GenBank/DDBJ databases">
        <authorList>
            <person name="de Groot N.N."/>
        </authorList>
    </citation>
    <scope>NUCLEOTIDE SEQUENCE [LARGE SCALE GENOMIC DNA]</scope>
    <source>
        <strain evidence="2 3">DSM 2179</strain>
    </source>
</reference>
<name>A0A1H6ZHC3_9FIRM</name>
<gene>
    <name evidence="2" type="ORF">SAMN05660742_108151</name>
</gene>
<proteinExistence type="predicted"/>
<sequence length="157" mass="17463">MKKVMCMILMLMFLQITTITQAASLDIPSGAGGFNWGTDITLMPSLELTDIPNDSGISTYTVLDVYAYQYDDYLPNKMIPPYVEIKGLSSTGYVAMFMSHLAIADFATIQTYLTNLYGPPSIVQTKNHTTCTWIGKHTILSLYTATDQSFDISILYN</sequence>
<protein>
    <submittedName>
        <fullName evidence="2">Uncharacterized protein</fullName>
    </submittedName>
</protein>
<accession>A0A1H6ZHC3</accession>
<dbReference type="RefSeq" id="WP_091831305.1">
    <property type="nucleotide sequence ID" value="NZ_FNZK01000008.1"/>
</dbReference>